<dbReference type="Proteomes" id="UP000008963">
    <property type="component" value="Chromosome"/>
</dbReference>
<organism evidence="2 3">
    <name type="scientific">Halobacteriovorax marinus (strain ATCC BAA-682 / DSM 15412 / SJ)</name>
    <name type="common">Bacteriovorax marinus</name>
    <dbReference type="NCBI Taxonomy" id="862908"/>
    <lineage>
        <taxon>Bacteria</taxon>
        <taxon>Pseudomonadati</taxon>
        <taxon>Bdellovibrionota</taxon>
        <taxon>Bacteriovoracia</taxon>
        <taxon>Bacteriovoracales</taxon>
        <taxon>Halobacteriovoraceae</taxon>
        <taxon>Halobacteriovorax</taxon>
    </lineage>
</organism>
<dbReference type="AlphaFoldDB" id="E1X096"/>
<sequence>MSENQAKPKSNRNRRYRGRPKKKNPNAQQASNKPSNNNNRKKRYNNRRGPKLSLEDQITLKYNNLLEQHLVARKKYFALYHRADPKQKAKLERIYYNTIAKLREFERGLSGDKLDIFQKHFNSLKEDHIYSVNHEIEPIAEHVSHQGDFDDPHFLQLQKEAKTQYSEDTEESVGSIDDYKQYKGL</sequence>
<evidence type="ECO:0000313" key="3">
    <source>
        <dbReference type="Proteomes" id="UP000008963"/>
    </source>
</evidence>
<proteinExistence type="predicted"/>
<gene>
    <name evidence="2" type="ordered locus">BMS_1464</name>
</gene>
<dbReference type="HOGENOM" id="CLU_1459390_0_0_7"/>
<dbReference type="EMBL" id="FQ312005">
    <property type="protein sequence ID" value="CBW26324.1"/>
    <property type="molecule type" value="Genomic_DNA"/>
</dbReference>
<evidence type="ECO:0000256" key="1">
    <source>
        <dbReference type="SAM" id="MobiDB-lite"/>
    </source>
</evidence>
<dbReference type="PATRIC" id="fig|862908.3.peg.1394"/>
<reference evidence="3" key="1">
    <citation type="journal article" date="2013" name="ISME J.">
        <title>A small predatory core genome in the divergent marine Bacteriovorax marinus SJ and the terrestrial Bdellovibrio bacteriovorus.</title>
        <authorList>
            <person name="Crossman L.C."/>
            <person name="Chen H."/>
            <person name="Cerdeno-Tarraga A.M."/>
            <person name="Brooks K."/>
            <person name="Quail M.A."/>
            <person name="Pineiro S.A."/>
            <person name="Hobley L."/>
            <person name="Sockett R.E."/>
            <person name="Bentley S.D."/>
            <person name="Parkhill J."/>
            <person name="Williams H.N."/>
            <person name="Stine O.C."/>
        </authorList>
    </citation>
    <scope>NUCLEOTIDE SEQUENCE [LARGE SCALE GENOMIC DNA]</scope>
    <source>
        <strain evidence="3">ATCC BAA-682 / DSM 15412 / SJ</strain>
    </source>
</reference>
<keyword evidence="3" id="KW-1185">Reference proteome</keyword>
<feature type="compositionally biased region" description="Basic residues" evidence="1">
    <location>
        <begin position="39"/>
        <end position="50"/>
    </location>
</feature>
<accession>E1X096</accession>
<protein>
    <submittedName>
        <fullName evidence="2">Uncharacterized protein</fullName>
    </submittedName>
</protein>
<feature type="compositionally biased region" description="Basic residues" evidence="1">
    <location>
        <begin position="9"/>
        <end position="24"/>
    </location>
</feature>
<feature type="region of interest" description="Disordered" evidence="1">
    <location>
        <begin position="1"/>
        <end position="52"/>
    </location>
</feature>
<name>E1X096_HALMS</name>
<dbReference type="KEGG" id="bmx:BMS_1464"/>
<evidence type="ECO:0000313" key="2">
    <source>
        <dbReference type="EMBL" id="CBW26324.1"/>
    </source>
</evidence>
<dbReference type="RefSeq" id="WP_014244107.1">
    <property type="nucleotide sequence ID" value="NC_016620.1"/>
</dbReference>
<dbReference type="STRING" id="862908.BMS_1464"/>
<dbReference type="OrthoDB" id="5298027at2"/>